<dbReference type="PANTHER" id="PTHR30069">
    <property type="entry name" value="TONB-DEPENDENT OUTER MEMBRANE RECEPTOR"/>
    <property type="match status" value="1"/>
</dbReference>
<dbReference type="SUPFAM" id="SSF49464">
    <property type="entry name" value="Carboxypeptidase regulatory domain-like"/>
    <property type="match status" value="1"/>
</dbReference>
<dbReference type="Pfam" id="PF07660">
    <property type="entry name" value="STN"/>
    <property type="match status" value="1"/>
</dbReference>
<dbReference type="Pfam" id="PF07715">
    <property type="entry name" value="Plug"/>
    <property type="match status" value="1"/>
</dbReference>
<evidence type="ECO:0000256" key="1">
    <source>
        <dbReference type="ARBA" id="ARBA00004571"/>
    </source>
</evidence>
<evidence type="ECO:0000256" key="8">
    <source>
        <dbReference type="PROSITE-ProRule" id="PRU01360"/>
    </source>
</evidence>
<dbReference type="InterPro" id="IPR036942">
    <property type="entry name" value="Beta-barrel_TonB_sf"/>
</dbReference>
<evidence type="ECO:0000259" key="9">
    <source>
        <dbReference type="SMART" id="SM00965"/>
    </source>
</evidence>
<keyword evidence="7 8" id="KW-0998">Cell outer membrane</keyword>
<evidence type="ECO:0000256" key="3">
    <source>
        <dbReference type="ARBA" id="ARBA00022452"/>
    </source>
</evidence>
<dbReference type="Pfam" id="PF13715">
    <property type="entry name" value="CarbopepD_reg_2"/>
    <property type="match status" value="1"/>
</dbReference>
<dbReference type="Gene3D" id="2.170.130.10">
    <property type="entry name" value="TonB-dependent receptor, plug domain"/>
    <property type="match status" value="1"/>
</dbReference>
<dbReference type="Gene3D" id="2.60.40.1120">
    <property type="entry name" value="Carboxypeptidase-like, regulatory domain"/>
    <property type="match status" value="1"/>
</dbReference>
<dbReference type="RefSeq" id="WP_235015863.1">
    <property type="nucleotide sequence ID" value="NZ_FUZZ01000001.1"/>
</dbReference>
<evidence type="ECO:0000256" key="4">
    <source>
        <dbReference type="ARBA" id="ARBA00022692"/>
    </source>
</evidence>
<feature type="domain" description="Secretin/TonB short N-terminal" evidence="9">
    <location>
        <begin position="95"/>
        <end position="146"/>
    </location>
</feature>
<dbReference type="GO" id="GO:0015344">
    <property type="term" value="F:siderophore uptake transmembrane transporter activity"/>
    <property type="evidence" value="ECO:0007669"/>
    <property type="project" value="TreeGrafter"/>
</dbReference>
<dbReference type="AlphaFoldDB" id="A0A1T5N5U5"/>
<protein>
    <submittedName>
        <fullName evidence="10">TonB-linked outer membrane protein, SusC/RagA family</fullName>
    </submittedName>
</protein>
<dbReference type="EMBL" id="FUZZ01000001">
    <property type="protein sequence ID" value="SKC95860.1"/>
    <property type="molecule type" value="Genomic_DNA"/>
</dbReference>
<name>A0A1T5N5U5_9BACT</name>
<keyword evidence="11" id="KW-1185">Reference proteome</keyword>
<dbReference type="Proteomes" id="UP000190166">
    <property type="component" value="Unassembled WGS sequence"/>
</dbReference>
<proteinExistence type="inferred from homology"/>
<comment type="subcellular location">
    <subcellularLocation>
        <location evidence="1 8">Cell outer membrane</location>
        <topology evidence="1 8">Multi-pass membrane protein</topology>
    </subcellularLocation>
</comment>
<dbReference type="SMART" id="SM00965">
    <property type="entry name" value="STN"/>
    <property type="match status" value="1"/>
</dbReference>
<dbReference type="InterPro" id="IPR023997">
    <property type="entry name" value="TonB-dep_OMP_SusC/RagA_CS"/>
</dbReference>
<evidence type="ECO:0000256" key="2">
    <source>
        <dbReference type="ARBA" id="ARBA00022448"/>
    </source>
</evidence>
<keyword evidence="5" id="KW-0732">Signal</keyword>
<comment type="similarity">
    <text evidence="8">Belongs to the TonB-dependent receptor family.</text>
</comment>
<dbReference type="NCBIfam" id="TIGR04056">
    <property type="entry name" value="OMP_RagA_SusC"/>
    <property type="match status" value="1"/>
</dbReference>
<organism evidence="10 11">
    <name type="scientific">Chitinophaga ginsengisegetis</name>
    <dbReference type="NCBI Taxonomy" id="393003"/>
    <lineage>
        <taxon>Bacteria</taxon>
        <taxon>Pseudomonadati</taxon>
        <taxon>Bacteroidota</taxon>
        <taxon>Chitinophagia</taxon>
        <taxon>Chitinophagales</taxon>
        <taxon>Chitinophagaceae</taxon>
        <taxon>Chitinophaga</taxon>
    </lineage>
</organism>
<dbReference type="SUPFAM" id="SSF56935">
    <property type="entry name" value="Porins"/>
    <property type="match status" value="1"/>
</dbReference>
<dbReference type="GO" id="GO:0009279">
    <property type="term" value="C:cell outer membrane"/>
    <property type="evidence" value="ECO:0007669"/>
    <property type="project" value="UniProtKB-SubCell"/>
</dbReference>
<dbReference type="InterPro" id="IPR023996">
    <property type="entry name" value="TonB-dep_OMP_SusC/RagA"/>
</dbReference>
<dbReference type="PANTHER" id="PTHR30069:SF29">
    <property type="entry name" value="HEMOGLOBIN AND HEMOGLOBIN-HAPTOGLOBIN-BINDING PROTEIN 1-RELATED"/>
    <property type="match status" value="1"/>
</dbReference>
<sequence length="1256" mass="140392">MWLHTTGWRLAVLSIKFLIVSTINQTRQMYKNYAMKSGMHHLYARKLRLPMRLTSCLLFIMLFSASASFAQQISLREKEVALRVIIAKIQQQSNYDFVYTTQLLKNTGKVSINIQAADIRTVLDLVLKDQPLSYTIDDNTIILREKPVATPAQAINFVDVTGFVSNSQGVGLPGATIRLTGTQVSVATDQGGLYKILRVPDDGRLIFSYIGYQSDTIAVKGRTAINVLLKQSSIEMKGVAIVSTGLQELPRERATGSFEVISKEQLQHSNDPNLIRRLEGITTSLDFRNDLRPINSASPNARQSPLANLTIRGKNTLNDAVSADLNGNYSGQVLVVIDGIASPYSIDRVNPNDVESVTILKDAAAASIWGSRAANGVIVIKTKRGSYNRAPRVSFNSNINITEKVDLFYNKTMSVSDYIDAQAAYFEQQNRPLPDLSISHLYGQEIKSPVAEIVDAWKFKHTLTDAQANAQLDALRKNDIRKDYDKYFLRNAVTQSYSLAVDGGAERFNYRLSGGWDKTINNTKNSDYDRIALGYSMSVKPLKKLELQGNISYNVQNYHEQAPQNRITGATDATFYPYSRLADDQGNYLELAKIYRQGFAAAVEKEYGDKFLSYRYVPLNDINEGYNKLKSQNLNLGINANYRIANGLTAQLTYNYNTGRNNDNTLYRQNSFYMRNMINYFTTSPASVDPRTLEPVEPYNRQLPLGGQYTILQTTSSNHTFRGQLNFDHTWKEKHQLSAIAGFDMAQSYSLAGTNGYYGYDEGTLYTNNKLDFKTMIPIAFAEDFSGYNGEYIPNLSTGFIDNKVRTLSYYANAAYTFDARYTFSASVRKDLSSEFGRGTNQKGTPFYSVGGAWNIHNESFYHWELVPSLTLRTTYGYNGNVNPLIIARPLITYSTLNGTNNLPYAYTSFGTGITNSQLRPERTGVLNIGVDFQFKGNRLSGNIQYYSKKTTDLIAGGALDPSTGYTNINYNTGNLQGHGVELTLNSLNVSAGSFKWNSNLLFAYNRVKVTKLFATATSQAGAAVSNSTGSYNEGYDLSRLFGYQWAGLDPKTGDPRGYLDGNIVTISNSIEGDNNYKAIQNAPLGTLKYFGSAVPVYYGSFRNTFSYASFALSANLLYKLGYYVRRPLAQVINYGNLYSGNSLQGEEYNHRWQRPGDETVTNVPSAVMSTGNPNRDNFYYYSAINVVKGDHIRLQEINLSYTLKVKPGSRIKDPRVYTNISNLGIIWRANDKGVDPEVFDYPLPRTYSLGFSTNF</sequence>
<dbReference type="NCBIfam" id="TIGR04057">
    <property type="entry name" value="SusC_RagA_signa"/>
    <property type="match status" value="1"/>
</dbReference>
<dbReference type="PROSITE" id="PS52016">
    <property type="entry name" value="TONB_DEPENDENT_REC_3"/>
    <property type="match status" value="1"/>
</dbReference>
<keyword evidence="4 8" id="KW-0812">Transmembrane</keyword>
<dbReference type="InterPro" id="IPR037066">
    <property type="entry name" value="Plug_dom_sf"/>
</dbReference>
<dbReference type="GO" id="GO:0044718">
    <property type="term" value="P:siderophore transmembrane transport"/>
    <property type="evidence" value="ECO:0007669"/>
    <property type="project" value="TreeGrafter"/>
</dbReference>
<keyword evidence="3 8" id="KW-1134">Transmembrane beta strand</keyword>
<evidence type="ECO:0000256" key="5">
    <source>
        <dbReference type="ARBA" id="ARBA00022729"/>
    </source>
</evidence>
<keyword evidence="2 8" id="KW-0813">Transport</keyword>
<evidence type="ECO:0000313" key="10">
    <source>
        <dbReference type="EMBL" id="SKC95860.1"/>
    </source>
</evidence>
<reference evidence="10 11" key="1">
    <citation type="submission" date="2017-02" db="EMBL/GenBank/DDBJ databases">
        <authorList>
            <person name="Peterson S.W."/>
        </authorList>
    </citation>
    <scope>NUCLEOTIDE SEQUENCE [LARGE SCALE GENOMIC DNA]</scope>
    <source>
        <strain evidence="10 11">DSM 18108</strain>
    </source>
</reference>
<dbReference type="InterPro" id="IPR008969">
    <property type="entry name" value="CarboxyPept-like_regulatory"/>
</dbReference>
<evidence type="ECO:0000313" key="11">
    <source>
        <dbReference type="Proteomes" id="UP000190166"/>
    </source>
</evidence>
<dbReference type="STRING" id="393003.SAMN05660461_0542"/>
<evidence type="ECO:0000256" key="7">
    <source>
        <dbReference type="ARBA" id="ARBA00023237"/>
    </source>
</evidence>
<gene>
    <name evidence="10" type="ORF">SAMN05660461_0542</name>
</gene>
<keyword evidence="6 8" id="KW-0472">Membrane</keyword>
<dbReference type="Gene3D" id="2.40.170.20">
    <property type="entry name" value="TonB-dependent receptor, beta-barrel domain"/>
    <property type="match status" value="1"/>
</dbReference>
<dbReference type="InterPro" id="IPR039426">
    <property type="entry name" value="TonB-dep_rcpt-like"/>
</dbReference>
<dbReference type="InterPro" id="IPR012910">
    <property type="entry name" value="Plug_dom"/>
</dbReference>
<dbReference type="InterPro" id="IPR011662">
    <property type="entry name" value="Secretin/TonB_short_N"/>
</dbReference>
<evidence type="ECO:0000256" key="6">
    <source>
        <dbReference type="ARBA" id="ARBA00023136"/>
    </source>
</evidence>
<accession>A0A1T5N5U5</accession>